<dbReference type="PANTHER" id="PTHR45947">
    <property type="entry name" value="SULFOQUINOVOSYL TRANSFERASE SQD2"/>
    <property type="match status" value="1"/>
</dbReference>
<keyword evidence="2 4" id="KW-0808">Transferase</keyword>
<keyword evidence="1" id="KW-0328">Glycosyltransferase</keyword>
<sequence length="410" mass="46145">MRILVVSQYFWPEAFRINDLVQGLLDRGHEVTVLTGKPNYPGGSLFAGYGFLRPVRERYAGGAEVVRVPLVPRGSGSGRMLALNYLSFVLFAGLLGPLLCRGRFDVIFVYEPSPITVGLPALVMKKAKKAPIMFWVQDLWPESLSAAGAVRSKRVLRGVERLVRFIYRGCDRILVTSRGFVPRVEALSAREKKVHYWPQWAEALYEPVEVGDNAPERSEMPEGFRVVFAGNVGAAQSFETILAAAERLRDRHGIQWVIIGDGRRRKWVEDRVRELRLEDRVHLLGKRPMERMPRYFALADALLVTLKRDPIFSLTIPGKLQSYLACGRPVVAALDGEGARVIKESGTGLVAPAEDANALAGAVLRLYEMLPKEREEMGRRGRAYFEEHFEREKLLDRLEGWMEELIGGKG</sequence>
<dbReference type="SUPFAM" id="SSF53756">
    <property type="entry name" value="UDP-Glycosyltransferase/glycogen phosphorylase"/>
    <property type="match status" value="1"/>
</dbReference>
<organism evidence="4">
    <name type="scientific">uncultured Rubrobacteraceae bacterium</name>
    <dbReference type="NCBI Taxonomy" id="349277"/>
    <lineage>
        <taxon>Bacteria</taxon>
        <taxon>Bacillati</taxon>
        <taxon>Actinomycetota</taxon>
        <taxon>Rubrobacteria</taxon>
        <taxon>Rubrobacterales</taxon>
        <taxon>Rubrobacteraceae</taxon>
        <taxon>environmental samples</taxon>
    </lineage>
</organism>
<accession>A0A6J4R7N0</accession>
<proteinExistence type="predicted"/>
<name>A0A6J4R7N0_9ACTN</name>
<evidence type="ECO:0000256" key="1">
    <source>
        <dbReference type="ARBA" id="ARBA00022676"/>
    </source>
</evidence>
<evidence type="ECO:0000256" key="2">
    <source>
        <dbReference type="ARBA" id="ARBA00022679"/>
    </source>
</evidence>
<gene>
    <name evidence="4" type="ORF">AVDCRST_MAG14-2206</name>
</gene>
<dbReference type="InterPro" id="IPR028098">
    <property type="entry name" value="Glyco_trans_4-like_N"/>
</dbReference>
<dbReference type="AlphaFoldDB" id="A0A6J4R7N0"/>
<evidence type="ECO:0000313" key="4">
    <source>
        <dbReference type="EMBL" id="CAA9459646.1"/>
    </source>
</evidence>
<dbReference type="Pfam" id="PF13692">
    <property type="entry name" value="Glyco_trans_1_4"/>
    <property type="match status" value="1"/>
</dbReference>
<feature type="domain" description="Glycosyltransferase subfamily 4-like N-terminal" evidence="3">
    <location>
        <begin position="16"/>
        <end position="198"/>
    </location>
</feature>
<dbReference type="Gene3D" id="3.40.50.2000">
    <property type="entry name" value="Glycogen Phosphorylase B"/>
    <property type="match status" value="2"/>
</dbReference>
<dbReference type="EMBL" id="CADCVG010000090">
    <property type="protein sequence ID" value="CAA9459646.1"/>
    <property type="molecule type" value="Genomic_DNA"/>
</dbReference>
<dbReference type="GO" id="GO:1901137">
    <property type="term" value="P:carbohydrate derivative biosynthetic process"/>
    <property type="evidence" value="ECO:0007669"/>
    <property type="project" value="UniProtKB-ARBA"/>
</dbReference>
<protein>
    <submittedName>
        <fullName evidence="4">Glycosyltransferase</fullName>
    </submittedName>
</protein>
<dbReference type="Pfam" id="PF13579">
    <property type="entry name" value="Glyco_trans_4_4"/>
    <property type="match status" value="1"/>
</dbReference>
<dbReference type="InterPro" id="IPR050194">
    <property type="entry name" value="Glycosyltransferase_grp1"/>
</dbReference>
<dbReference type="GO" id="GO:0016758">
    <property type="term" value="F:hexosyltransferase activity"/>
    <property type="evidence" value="ECO:0007669"/>
    <property type="project" value="TreeGrafter"/>
</dbReference>
<dbReference type="PANTHER" id="PTHR45947:SF3">
    <property type="entry name" value="SULFOQUINOVOSYL TRANSFERASE SQD2"/>
    <property type="match status" value="1"/>
</dbReference>
<reference evidence="4" key="1">
    <citation type="submission" date="2020-02" db="EMBL/GenBank/DDBJ databases">
        <authorList>
            <person name="Meier V. D."/>
        </authorList>
    </citation>
    <scope>NUCLEOTIDE SEQUENCE</scope>
    <source>
        <strain evidence="4">AVDCRST_MAG14</strain>
    </source>
</reference>
<evidence type="ECO:0000259" key="3">
    <source>
        <dbReference type="Pfam" id="PF13579"/>
    </source>
</evidence>
<dbReference type="CDD" id="cd03794">
    <property type="entry name" value="GT4_WbuB-like"/>
    <property type="match status" value="1"/>
</dbReference>